<evidence type="ECO:0000259" key="2">
    <source>
        <dbReference type="Pfam" id="PF13546"/>
    </source>
</evidence>
<organism evidence="3 4">
    <name type="scientific">Dendronalium phyllosphericum CENA369</name>
    <dbReference type="NCBI Taxonomy" id="1725256"/>
    <lineage>
        <taxon>Bacteria</taxon>
        <taxon>Bacillati</taxon>
        <taxon>Cyanobacteriota</taxon>
        <taxon>Cyanophyceae</taxon>
        <taxon>Nostocales</taxon>
        <taxon>Nostocaceae</taxon>
        <taxon>Dendronalium</taxon>
        <taxon>Dendronalium phyllosphericum</taxon>
    </lineage>
</organism>
<dbReference type="SUPFAM" id="SSF53098">
    <property type="entry name" value="Ribonuclease H-like"/>
    <property type="match status" value="1"/>
</dbReference>
<accession>A0A8J7LGM9</accession>
<proteinExistence type="predicted"/>
<dbReference type="Pfam" id="PF13546">
    <property type="entry name" value="DDE_5"/>
    <property type="match status" value="1"/>
</dbReference>
<dbReference type="PANTHER" id="PTHR33627">
    <property type="entry name" value="TRANSPOSASE"/>
    <property type="match status" value="1"/>
</dbReference>
<dbReference type="RefSeq" id="WP_214435907.1">
    <property type="nucleotide sequence ID" value="NZ_CAWPUQ010000209.1"/>
</dbReference>
<dbReference type="PANTHER" id="PTHR33627:SF1">
    <property type="entry name" value="TRANSPOSASE"/>
    <property type="match status" value="1"/>
</dbReference>
<name>A0A8J7LGM9_9NOST</name>
<feature type="domain" description="Transposase IS4-like" evidence="1">
    <location>
        <begin position="223"/>
        <end position="366"/>
    </location>
</feature>
<feature type="domain" description="Transposase IS701-like DDE" evidence="2">
    <location>
        <begin position="43"/>
        <end position="203"/>
    </location>
</feature>
<protein>
    <submittedName>
        <fullName evidence="3">IS701 family transposase</fullName>
    </submittedName>
</protein>
<reference evidence="3 4" key="1">
    <citation type="journal article" date="2021" name="Int. J. Syst. Evol. Microbiol.">
        <title>Amazonocrinis nigriterrae gen. nov., sp. nov., Atlanticothrix silvestris gen. nov., sp. nov. and Dendronalium phyllosphericum gen. nov., sp. nov., nostocacean cyanobacteria from Brazilian environments.</title>
        <authorList>
            <person name="Alvarenga D.O."/>
            <person name="Andreote A.P.D."/>
            <person name="Branco L.H.Z."/>
            <person name="Delbaje E."/>
            <person name="Cruz R.B."/>
            <person name="Varani A.M."/>
            <person name="Fiore M.F."/>
        </authorList>
    </citation>
    <scope>NUCLEOTIDE SEQUENCE [LARGE SCALE GENOMIC DNA]</scope>
    <source>
        <strain evidence="3 4">CENA369</strain>
    </source>
</reference>
<evidence type="ECO:0000313" key="4">
    <source>
        <dbReference type="Proteomes" id="UP000662314"/>
    </source>
</evidence>
<dbReference type="AlphaFoldDB" id="A0A8J7LGM9"/>
<evidence type="ECO:0000313" key="3">
    <source>
        <dbReference type="EMBL" id="MBH8577207.1"/>
    </source>
</evidence>
<gene>
    <name evidence="3" type="ORF">I8752_30380</name>
</gene>
<dbReference type="InterPro" id="IPR002559">
    <property type="entry name" value="Transposase_11"/>
</dbReference>
<dbReference type="EMBL" id="JAECZA010000276">
    <property type="protein sequence ID" value="MBH8577207.1"/>
    <property type="molecule type" value="Genomic_DNA"/>
</dbReference>
<dbReference type="GO" id="GO:0003677">
    <property type="term" value="F:DNA binding"/>
    <property type="evidence" value="ECO:0007669"/>
    <property type="project" value="InterPro"/>
</dbReference>
<dbReference type="Pfam" id="PF01609">
    <property type="entry name" value="DDE_Tnp_1"/>
    <property type="match status" value="1"/>
</dbReference>
<evidence type="ECO:0000259" key="1">
    <source>
        <dbReference type="Pfam" id="PF01609"/>
    </source>
</evidence>
<dbReference type="GO" id="GO:0006313">
    <property type="term" value="P:DNA transposition"/>
    <property type="evidence" value="ECO:0007669"/>
    <property type="project" value="InterPro"/>
</dbReference>
<dbReference type="Proteomes" id="UP000662314">
    <property type="component" value="Unassembled WGS sequence"/>
</dbReference>
<dbReference type="InterPro" id="IPR038721">
    <property type="entry name" value="IS701-like_DDE_dom"/>
</dbReference>
<comment type="caution">
    <text evidence="3">The sequence shown here is derived from an EMBL/GenBank/DDBJ whole genome shotgun (WGS) entry which is preliminary data.</text>
</comment>
<keyword evidence="4" id="KW-1185">Reference proteome</keyword>
<dbReference type="InterPro" id="IPR039365">
    <property type="entry name" value="IS701-like"/>
</dbReference>
<sequence>MDVELQILKHLARDAHPTVAIVDGYCAEYKDLFKEVRNYECFKYLHLGIISPIKRKSLPEIAKVVSINSAQSLHHFIANSDWSVNELKIRRLNKIKRVLDGNAITVVIDETGDRKKGKKTDYVARQYLGSVGKIDNGIVTVNAYGVYCNITFPLIVKIFKPKGTLKESDKYKTKIELASEIITELIESGFNMELVLADSLYGEQRVGRLCRLEATANPKGESSQFIQKLTEYNLGYVVAIRSNHGVWLPANQRVRANKWCKFSRTFSNQKSETRYIREIIYGKRRAITYWEVTTDPETMPENSTSFIMTNLQGNLKKTLGDLYGLRTWVESGFRQCKQELGWTDYRFTNFQDIERWWEIIFSVYTMISLNSQPFLALSQSGKIPTGIKEDSDVDFSNHKLWNNESGWKNTLNNLRLLLQPLFLFWLIYPWLDIFPNSDLFLGFNHLISAMNQFKPSYASG</sequence>
<dbReference type="InterPro" id="IPR012337">
    <property type="entry name" value="RNaseH-like_sf"/>
</dbReference>
<dbReference type="GO" id="GO:0004803">
    <property type="term" value="F:transposase activity"/>
    <property type="evidence" value="ECO:0007669"/>
    <property type="project" value="InterPro"/>
</dbReference>